<reference evidence="1" key="1">
    <citation type="submission" date="2014-09" db="EMBL/GenBank/DDBJ databases">
        <authorList>
            <person name="Magalhaes I.L.F."/>
            <person name="Oliveira U."/>
            <person name="Santos F.R."/>
            <person name="Vidigal T.H.D.A."/>
            <person name="Brescovit A.D."/>
            <person name="Santos A.J."/>
        </authorList>
    </citation>
    <scope>NUCLEOTIDE SEQUENCE</scope>
    <source>
        <tissue evidence="1">Shoot tissue taken approximately 20 cm above the soil surface</tissue>
    </source>
</reference>
<reference evidence="1" key="2">
    <citation type="journal article" date="2015" name="Data Brief">
        <title>Shoot transcriptome of the giant reed, Arundo donax.</title>
        <authorList>
            <person name="Barrero R.A."/>
            <person name="Guerrero F.D."/>
            <person name="Moolhuijzen P."/>
            <person name="Goolsby J.A."/>
            <person name="Tidwell J."/>
            <person name="Bellgard S.E."/>
            <person name="Bellgard M.I."/>
        </authorList>
    </citation>
    <scope>NUCLEOTIDE SEQUENCE</scope>
    <source>
        <tissue evidence="1">Shoot tissue taken approximately 20 cm above the soil surface</tissue>
    </source>
</reference>
<protein>
    <submittedName>
        <fullName evidence="1">Uncharacterized protein</fullName>
    </submittedName>
</protein>
<organism evidence="1">
    <name type="scientific">Arundo donax</name>
    <name type="common">Giant reed</name>
    <name type="synonym">Donax arundinaceus</name>
    <dbReference type="NCBI Taxonomy" id="35708"/>
    <lineage>
        <taxon>Eukaryota</taxon>
        <taxon>Viridiplantae</taxon>
        <taxon>Streptophyta</taxon>
        <taxon>Embryophyta</taxon>
        <taxon>Tracheophyta</taxon>
        <taxon>Spermatophyta</taxon>
        <taxon>Magnoliopsida</taxon>
        <taxon>Liliopsida</taxon>
        <taxon>Poales</taxon>
        <taxon>Poaceae</taxon>
        <taxon>PACMAD clade</taxon>
        <taxon>Arundinoideae</taxon>
        <taxon>Arundineae</taxon>
        <taxon>Arundo</taxon>
    </lineage>
</organism>
<accession>A0A0A9BHH5</accession>
<dbReference type="EMBL" id="GBRH01239148">
    <property type="protein sequence ID" value="JAD58747.1"/>
    <property type="molecule type" value="Transcribed_RNA"/>
</dbReference>
<sequence length="15" mass="1465">MSGASWLGSSPKVAS</sequence>
<evidence type="ECO:0000313" key="1">
    <source>
        <dbReference type="EMBL" id="JAD58747.1"/>
    </source>
</evidence>
<name>A0A0A9BHH5_ARUDO</name>
<proteinExistence type="predicted"/>